<dbReference type="InterPro" id="IPR002043">
    <property type="entry name" value="UDG_fam1"/>
</dbReference>
<name>C5WDA1_9ENTR</name>
<dbReference type="SMART" id="SM00987">
    <property type="entry name" value="UreE_C"/>
    <property type="match status" value="1"/>
</dbReference>
<dbReference type="InterPro" id="IPR018085">
    <property type="entry name" value="Ura-DNA_Glyclase_AS"/>
</dbReference>
<dbReference type="NCBIfam" id="TIGR00628">
    <property type="entry name" value="ung"/>
    <property type="match status" value="1"/>
</dbReference>
<dbReference type="HOGENOM" id="CLU_032162_3_0_6"/>
<evidence type="ECO:0000256" key="7">
    <source>
        <dbReference type="ARBA" id="ARBA00022801"/>
    </source>
</evidence>
<keyword evidence="7 9" id="KW-0378">Hydrolase</keyword>
<dbReference type="GO" id="GO:0097510">
    <property type="term" value="P:base-excision repair, AP site formation via deaminated base removal"/>
    <property type="evidence" value="ECO:0007669"/>
    <property type="project" value="TreeGrafter"/>
</dbReference>
<dbReference type="NCBIfam" id="NF003592">
    <property type="entry name" value="PRK05254.1-5"/>
    <property type="match status" value="1"/>
</dbReference>
<feature type="domain" description="Uracil-DNA glycosylase-like" evidence="12">
    <location>
        <begin position="56"/>
        <end position="217"/>
    </location>
</feature>
<dbReference type="InterPro" id="IPR005122">
    <property type="entry name" value="Uracil-DNA_glycosylase-like"/>
</dbReference>
<dbReference type="Pfam" id="PF03167">
    <property type="entry name" value="UDG"/>
    <property type="match status" value="1"/>
</dbReference>
<dbReference type="NCBIfam" id="NF003588">
    <property type="entry name" value="PRK05254.1-1"/>
    <property type="match status" value="1"/>
</dbReference>
<dbReference type="STRING" id="476281.ICMP_455"/>
<dbReference type="EC" id="3.2.2.27" evidence="4 9"/>
<gene>
    <name evidence="9 13" type="primary">ung</name>
    <name evidence="13" type="ORF">ICMP_455</name>
</gene>
<evidence type="ECO:0000256" key="6">
    <source>
        <dbReference type="ARBA" id="ARBA00022763"/>
    </source>
</evidence>
<comment type="similarity">
    <text evidence="3 9 11">Belongs to the uracil-DNA glycosylase (UDG) superfamily. UNG family.</text>
</comment>
<evidence type="ECO:0000256" key="10">
    <source>
        <dbReference type="PROSITE-ProRule" id="PRU10072"/>
    </source>
</evidence>
<reference evidence="13 14" key="1">
    <citation type="journal article" date="2011" name="Genome Biol. Evol.">
        <title>Reductive evolution of bacterial genome in insect gut environment.</title>
        <authorList>
            <person name="Nikoh N."/>
            <person name="Hosokawa T."/>
            <person name="Ohshima K."/>
            <person name="Hattori M."/>
            <person name="Fukatsu T."/>
        </authorList>
    </citation>
    <scope>NUCLEOTIDE SEQUENCE [LARGE SCALE GENOMIC DNA]</scope>
    <source>
        <strain evidence="13 14">Mpkobe</strain>
    </source>
</reference>
<comment type="subcellular location">
    <subcellularLocation>
        <location evidence="9">Cytoplasm</location>
    </subcellularLocation>
</comment>
<sequence length="235" mass="26962">MIVLLYKMNHEITWYNTLNPERKKKYFINIMEYLAKQRAAGVTIYPAYKNIFKVFTLTKLHEVKIVILGQDPYHGQNQAHGLAFSVQPGIAIPPSLGNIYKELENDILGFQVPNHGFLESWSQQGVMLLNSVLTVEAKKAFSHKNLGWEFFTDKVISVINNNCKKVIFMLWGSHAQKKSYLIDDSIHYLLKAPHPSPLSAHRGFLGCHHFSQANNILKQIGKQPINWIPKLRKIP</sequence>
<dbReference type="KEGG" id="icp:ICMP_455"/>
<dbReference type="CDD" id="cd10027">
    <property type="entry name" value="UDG-F1-like"/>
    <property type="match status" value="1"/>
</dbReference>
<evidence type="ECO:0000313" key="13">
    <source>
        <dbReference type="EMBL" id="BAH83307.1"/>
    </source>
</evidence>
<protein>
    <recommendedName>
        <fullName evidence="5 9">Uracil-DNA glycosylase</fullName>
        <shortName evidence="9">UDG</shortName>
        <ecNumber evidence="4 9">3.2.2.27</ecNumber>
    </recommendedName>
</protein>
<keyword evidence="6 9" id="KW-0227">DNA damage</keyword>
<dbReference type="NCBIfam" id="NF003589">
    <property type="entry name" value="PRK05254.1-2"/>
    <property type="match status" value="1"/>
</dbReference>
<evidence type="ECO:0000313" key="14">
    <source>
        <dbReference type="Proteomes" id="UP000061704"/>
    </source>
</evidence>
<evidence type="ECO:0000256" key="3">
    <source>
        <dbReference type="ARBA" id="ARBA00008184"/>
    </source>
</evidence>
<proteinExistence type="inferred from homology"/>
<dbReference type="GO" id="GO:0005737">
    <property type="term" value="C:cytoplasm"/>
    <property type="evidence" value="ECO:0007669"/>
    <property type="project" value="UniProtKB-SubCell"/>
</dbReference>
<accession>C5WDA1</accession>
<dbReference type="SUPFAM" id="SSF52141">
    <property type="entry name" value="Uracil-DNA glycosylase-like"/>
    <property type="match status" value="1"/>
</dbReference>
<evidence type="ECO:0000256" key="1">
    <source>
        <dbReference type="ARBA" id="ARBA00001400"/>
    </source>
</evidence>
<keyword evidence="8 9" id="KW-0234">DNA repair</keyword>
<dbReference type="SMART" id="SM00986">
    <property type="entry name" value="UDG"/>
    <property type="match status" value="1"/>
</dbReference>
<evidence type="ECO:0000256" key="11">
    <source>
        <dbReference type="RuleBase" id="RU003780"/>
    </source>
</evidence>
<dbReference type="NCBIfam" id="NF003591">
    <property type="entry name" value="PRK05254.1-4"/>
    <property type="match status" value="1"/>
</dbReference>
<dbReference type="AlphaFoldDB" id="C5WDA1"/>
<dbReference type="InterPro" id="IPR036895">
    <property type="entry name" value="Uracil-DNA_glycosylase-like_sf"/>
</dbReference>
<comment type="function">
    <text evidence="2 9 11">Excises uracil residues from the DNA which can arise as a result of misincorporation of dUMP residues by DNA polymerase or due to deamination of cytosine.</text>
</comment>
<feature type="active site" description="Proton acceptor" evidence="9 10">
    <location>
        <position position="71"/>
    </location>
</feature>
<keyword evidence="14" id="KW-1185">Reference proteome</keyword>
<keyword evidence="9" id="KW-0963">Cytoplasm</keyword>
<dbReference type="Gene3D" id="3.40.470.10">
    <property type="entry name" value="Uracil-DNA glycosylase-like domain"/>
    <property type="match status" value="1"/>
</dbReference>
<dbReference type="Proteomes" id="UP000061704">
    <property type="component" value="Chromosome"/>
</dbReference>
<evidence type="ECO:0000256" key="5">
    <source>
        <dbReference type="ARBA" id="ARBA00018429"/>
    </source>
</evidence>
<dbReference type="PANTHER" id="PTHR11264:SF0">
    <property type="entry name" value="URACIL-DNA GLYCOSYLASE"/>
    <property type="match status" value="1"/>
</dbReference>
<dbReference type="HAMAP" id="MF_00148">
    <property type="entry name" value="UDG"/>
    <property type="match status" value="1"/>
</dbReference>
<evidence type="ECO:0000256" key="8">
    <source>
        <dbReference type="ARBA" id="ARBA00023204"/>
    </source>
</evidence>
<evidence type="ECO:0000256" key="2">
    <source>
        <dbReference type="ARBA" id="ARBA00002631"/>
    </source>
</evidence>
<evidence type="ECO:0000256" key="9">
    <source>
        <dbReference type="HAMAP-Rule" id="MF_00148"/>
    </source>
</evidence>
<organism evidence="13 14">
    <name type="scientific">Candidatus Ishikawaella capsulata Mpkobe</name>
    <dbReference type="NCBI Taxonomy" id="476281"/>
    <lineage>
        <taxon>Bacteria</taxon>
        <taxon>Pseudomonadati</taxon>
        <taxon>Pseudomonadota</taxon>
        <taxon>Gammaproteobacteria</taxon>
        <taxon>Enterobacterales</taxon>
        <taxon>Enterobacteriaceae</taxon>
        <taxon>Candidatus Ishikawella</taxon>
    </lineage>
</organism>
<dbReference type="PANTHER" id="PTHR11264">
    <property type="entry name" value="URACIL-DNA GLYCOSYLASE"/>
    <property type="match status" value="1"/>
</dbReference>
<dbReference type="FunFam" id="3.40.470.10:FF:000001">
    <property type="entry name" value="Uracil-DNA glycosylase"/>
    <property type="match status" value="1"/>
</dbReference>
<dbReference type="EMBL" id="AP010872">
    <property type="protein sequence ID" value="BAH83307.1"/>
    <property type="molecule type" value="Genomic_DNA"/>
</dbReference>
<evidence type="ECO:0000259" key="12">
    <source>
        <dbReference type="SMART" id="SM00986"/>
    </source>
</evidence>
<dbReference type="GO" id="GO:0004844">
    <property type="term" value="F:uracil DNA N-glycosylase activity"/>
    <property type="evidence" value="ECO:0007669"/>
    <property type="project" value="UniProtKB-UniRule"/>
</dbReference>
<dbReference type="PROSITE" id="PS00130">
    <property type="entry name" value="U_DNA_GLYCOSYLASE"/>
    <property type="match status" value="1"/>
</dbReference>
<evidence type="ECO:0000256" key="4">
    <source>
        <dbReference type="ARBA" id="ARBA00012030"/>
    </source>
</evidence>
<comment type="catalytic activity">
    <reaction evidence="1 9 11">
        <text>Hydrolyzes single-stranded DNA or mismatched double-stranded DNA and polynucleotides, releasing free uracil.</text>
        <dbReference type="EC" id="3.2.2.27"/>
    </reaction>
</comment>